<dbReference type="GO" id="GO:0005737">
    <property type="term" value="C:cytoplasm"/>
    <property type="evidence" value="ECO:0007669"/>
    <property type="project" value="TreeGrafter"/>
</dbReference>
<sequence length="164" mass="19093">MEYLDELQPDVHPLLPSNPSERAQCRVLAYTFDTLCYPWMKEYMLAREKKRREELKRLLIGGSVMLEEAFVKFSKGKPFFGGDDIGYLDVVVGSFLGWIKFYGVVFNFNVIEEDRTPRVAEWGKRMWSNEVFQSVIPSHETHMKFLNMLIDKLPPLPEQPAVSV</sequence>
<organism evidence="2 3">
    <name type="scientific">Mikania micrantha</name>
    <name type="common">bitter vine</name>
    <dbReference type="NCBI Taxonomy" id="192012"/>
    <lineage>
        <taxon>Eukaryota</taxon>
        <taxon>Viridiplantae</taxon>
        <taxon>Streptophyta</taxon>
        <taxon>Embryophyta</taxon>
        <taxon>Tracheophyta</taxon>
        <taxon>Spermatophyta</taxon>
        <taxon>Magnoliopsida</taxon>
        <taxon>eudicotyledons</taxon>
        <taxon>Gunneridae</taxon>
        <taxon>Pentapetalae</taxon>
        <taxon>asterids</taxon>
        <taxon>campanulids</taxon>
        <taxon>Asterales</taxon>
        <taxon>Asteraceae</taxon>
        <taxon>Asteroideae</taxon>
        <taxon>Heliantheae alliance</taxon>
        <taxon>Eupatorieae</taxon>
        <taxon>Mikania</taxon>
    </lineage>
</organism>
<dbReference type="GO" id="GO:0006749">
    <property type="term" value="P:glutathione metabolic process"/>
    <property type="evidence" value="ECO:0007669"/>
    <property type="project" value="InterPro"/>
</dbReference>
<dbReference type="EMBL" id="SZYD01000015">
    <property type="protein sequence ID" value="KAD3642195.1"/>
    <property type="molecule type" value="Genomic_DNA"/>
</dbReference>
<dbReference type="InterPro" id="IPR045074">
    <property type="entry name" value="GST_C_Tau"/>
</dbReference>
<reference evidence="2 3" key="1">
    <citation type="submission" date="2019-05" db="EMBL/GenBank/DDBJ databases">
        <title>Mikania micrantha, genome provides insights into the molecular mechanism of rapid growth.</title>
        <authorList>
            <person name="Liu B."/>
        </authorList>
    </citation>
    <scope>NUCLEOTIDE SEQUENCE [LARGE SCALE GENOMIC DNA]</scope>
    <source>
        <strain evidence="2">NLD-2019</strain>
        <tissue evidence="2">Leaf</tissue>
    </source>
</reference>
<dbReference type="Pfam" id="PF13410">
    <property type="entry name" value="GST_C_2"/>
    <property type="match status" value="1"/>
</dbReference>
<dbReference type="InterPro" id="IPR010987">
    <property type="entry name" value="Glutathione-S-Trfase_C-like"/>
</dbReference>
<dbReference type="InterPro" id="IPR050983">
    <property type="entry name" value="GST_Omega/HSP26"/>
</dbReference>
<dbReference type="GO" id="GO:0004364">
    <property type="term" value="F:glutathione transferase activity"/>
    <property type="evidence" value="ECO:0007669"/>
    <property type="project" value="InterPro"/>
</dbReference>
<proteinExistence type="predicted"/>
<dbReference type="InterPro" id="IPR036282">
    <property type="entry name" value="Glutathione-S-Trfase_C_sf"/>
</dbReference>
<evidence type="ECO:0000259" key="1">
    <source>
        <dbReference type="PROSITE" id="PS50405"/>
    </source>
</evidence>
<dbReference type="CDD" id="cd03185">
    <property type="entry name" value="GST_C_Tau"/>
    <property type="match status" value="1"/>
</dbReference>
<gene>
    <name evidence="2" type="ORF">E3N88_31419</name>
</gene>
<comment type="caution">
    <text evidence="2">The sequence shown here is derived from an EMBL/GenBank/DDBJ whole genome shotgun (WGS) entry which is preliminary data.</text>
</comment>
<dbReference type="PANTHER" id="PTHR43968">
    <property type="match status" value="1"/>
</dbReference>
<dbReference type="AlphaFoldDB" id="A0A5N6MPD9"/>
<dbReference type="PROSITE" id="PS50405">
    <property type="entry name" value="GST_CTER"/>
    <property type="match status" value="1"/>
</dbReference>
<evidence type="ECO:0000313" key="3">
    <source>
        <dbReference type="Proteomes" id="UP000326396"/>
    </source>
</evidence>
<name>A0A5N6MPD9_9ASTR</name>
<protein>
    <recommendedName>
        <fullName evidence="1">GST C-terminal domain-containing protein</fullName>
    </recommendedName>
</protein>
<dbReference type="SUPFAM" id="SSF47616">
    <property type="entry name" value="GST C-terminal domain-like"/>
    <property type="match status" value="1"/>
</dbReference>
<dbReference type="Gene3D" id="1.20.1050.10">
    <property type="match status" value="1"/>
</dbReference>
<feature type="domain" description="GST C-terminal" evidence="1">
    <location>
        <begin position="18"/>
        <end position="156"/>
    </location>
</feature>
<keyword evidence="3" id="KW-1185">Reference proteome</keyword>
<dbReference type="Proteomes" id="UP000326396">
    <property type="component" value="Linkage Group LG5"/>
</dbReference>
<dbReference type="OrthoDB" id="4951845at2759"/>
<evidence type="ECO:0000313" key="2">
    <source>
        <dbReference type="EMBL" id="KAD3642195.1"/>
    </source>
</evidence>
<dbReference type="PANTHER" id="PTHR43968:SF6">
    <property type="entry name" value="GLUTATHIONE S-TRANSFERASE OMEGA"/>
    <property type="match status" value="1"/>
</dbReference>
<accession>A0A5N6MPD9</accession>